<name>A0A0A1UCZ9_ENTIV</name>
<dbReference type="SMART" id="SM00355">
    <property type="entry name" value="ZnF_C2H2"/>
    <property type="match status" value="4"/>
</dbReference>
<dbReference type="PANTHER" id="PTHR23235:SF120">
    <property type="entry name" value="KRUPPEL-LIKE FACTOR 15"/>
    <property type="match status" value="1"/>
</dbReference>
<keyword evidence="10" id="KW-1185">Reference proteome</keyword>
<keyword evidence="3 7" id="KW-0863">Zinc-finger</keyword>
<organism evidence="9 10">
    <name type="scientific">Entamoeba invadens IP1</name>
    <dbReference type="NCBI Taxonomy" id="370355"/>
    <lineage>
        <taxon>Eukaryota</taxon>
        <taxon>Amoebozoa</taxon>
        <taxon>Evosea</taxon>
        <taxon>Archamoebae</taxon>
        <taxon>Mastigamoebida</taxon>
        <taxon>Entamoebidae</taxon>
        <taxon>Entamoeba</taxon>
    </lineage>
</organism>
<protein>
    <submittedName>
        <fullName evidence="9">Zinc finger protein, putative</fullName>
    </submittedName>
</protein>
<evidence type="ECO:0000256" key="7">
    <source>
        <dbReference type="PROSITE-ProRule" id="PRU00042"/>
    </source>
</evidence>
<keyword evidence="5" id="KW-0805">Transcription regulation</keyword>
<keyword evidence="6" id="KW-0804">Transcription</keyword>
<accession>A0A0A1UCZ9</accession>
<proteinExistence type="predicted"/>
<feature type="domain" description="C2H2-type" evidence="8">
    <location>
        <begin position="56"/>
        <end position="83"/>
    </location>
</feature>
<feature type="domain" description="C2H2-type" evidence="8">
    <location>
        <begin position="84"/>
        <end position="111"/>
    </location>
</feature>
<sequence length="173" mass="20084">MQNDALTSTVNTIFTSFFHSKKLGKYVCTHEGCGKTFNSKKCLNVHMQTHNGEKPYTCPSCGMKFLRKHDCNVHLRIHTGEKPFQCETCHKRFARHSDLKVHEKVHSDVKPFLCPFNCGKCFKRKHDLKKHITFHVKHSMKELSEIVEKSEENAHSTIQSAFVPVNKKYFTVF</sequence>
<evidence type="ECO:0000256" key="6">
    <source>
        <dbReference type="ARBA" id="ARBA00023163"/>
    </source>
</evidence>
<evidence type="ECO:0000256" key="3">
    <source>
        <dbReference type="ARBA" id="ARBA00022771"/>
    </source>
</evidence>
<dbReference type="OrthoDB" id="24548at2759"/>
<dbReference type="GO" id="GO:0000978">
    <property type="term" value="F:RNA polymerase II cis-regulatory region sequence-specific DNA binding"/>
    <property type="evidence" value="ECO:0007669"/>
    <property type="project" value="TreeGrafter"/>
</dbReference>
<dbReference type="Gene3D" id="3.30.160.60">
    <property type="entry name" value="Classic Zinc Finger"/>
    <property type="match status" value="4"/>
</dbReference>
<evidence type="ECO:0000256" key="5">
    <source>
        <dbReference type="ARBA" id="ARBA00023015"/>
    </source>
</evidence>
<dbReference type="Proteomes" id="UP000014680">
    <property type="component" value="Unassembled WGS sequence"/>
</dbReference>
<dbReference type="KEGG" id="eiv:EIN_130510"/>
<feature type="domain" description="C2H2-type" evidence="8">
    <location>
        <begin position="26"/>
        <end position="55"/>
    </location>
</feature>
<dbReference type="InterPro" id="IPR055187">
    <property type="entry name" value="C2CH-3rd_BIRD-IDD"/>
</dbReference>
<evidence type="ECO:0000256" key="2">
    <source>
        <dbReference type="ARBA" id="ARBA00022737"/>
    </source>
</evidence>
<evidence type="ECO:0000259" key="8">
    <source>
        <dbReference type="PROSITE" id="PS50157"/>
    </source>
</evidence>
<keyword evidence="2" id="KW-0677">Repeat</keyword>
<dbReference type="PROSITE" id="PS00028">
    <property type="entry name" value="ZINC_FINGER_C2H2_1"/>
    <property type="match status" value="4"/>
</dbReference>
<dbReference type="FunFam" id="3.30.160.60:FF:000624">
    <property type="entry name" value="zinc finger protein 697"/>
    <property type="match status" value="1"/>
</dbReference>
<evidence type="ECO:0000313" key="10">
    <source>
        <dbReference type="Proteomes" id="UP000014680"/>
    </source>
</evidence>
<reference evidence="9 10" key="1">
    <citation type="submission" date="2012-10" db="EMBL/GenBank/DDBJ databases">
        <authorList>
            <person name="Zafar N."/>
            <person name="Inman J."/>
            <person name="Hall N."/>
            <person name="Lorenzi H."/>
            <person name="Caler E."/>
        </authorList>
    </citation>
    <scope>NUCLEOTIDE SEQUENCE [LARGE SCALE GENOMIC DNA]</scope>
    <source>
        <strain evidence="9 10">IP1</strain>
    </source>
</reference>
<dbReference type="EMBL" id="KB206244">
    <property type="protein sequence ID" value="ELP94312.1"/>
    <property type="molecule type" value="Genomic_DNA"/>
</dbReference>
<keyword evidence="1" id="KW-0479">Metal-binding</keyword>
<evidence type="ECO:0000256" key="4">
    <source>
        <dbReference type="ARBA" id="ARBA00022833"/>
    </source>
</evidence>
<dbReference type="GeneID" id="14893341"/>
<gene>
    <name evidence="9" type="ORF">EIN_130510</name>
</gene>
<dbReference type="SUPFAM" id="SSF57667">
    <property type="entry name" value="beta-beta-alpha zinc fingers"/>
    <property type="match status" value="3"/>
</dbReference>
<dbReference type="GO" id="GO:0008270">
    <property type="term" value="F:zinc ion binding"/>
    <property type="evidence" value="ECO:0007669"/>
    <property type="project" value="UniProtKB-KW"/>
</dbReference>
<feature type="domain" description="C2H2-type" evidence="8">
    <location>
        <begin position="112"/>
        <end position="140"/>
    </location>
</feature>
<dbReference type="InterPro" id="IPR013087">
    <property type="entry name" value="Znf_C2H2_type"/>
</dbReference>
<evidence type="ECO:0000313" key="9">
    <source>
        <dbReference type="EMBL" id="ELP94312.1"/>
    </source>
</evidence>
<dbReference type="RefSeq" id="XP_004261083.1">
    <property type="nucleotide sequence ID" value="XM_004261035.1"/>
</dbReference>
<dbReference type="Pfam" id="PF00096">
    <property type="entry name" value="zf-C2H2"/>
    <property type="match status" value="2"/>
</dbReference>
<dbReference type="AlphaFoldDB" id="A0A0A1UCZ9"/>
<dbReference type="PANTHER" id="PTHR23235">
    <property type="entry name" value="KRUEPPEL-LIKE TRANSCRIPTION FACTOR"/>
    <property type="match status" value="1"/>
</dbReference>
<keyword evidence="4" id="KW-0862">Zinc</keyword>
<dbReference type="Pfam" id="PF22995">
    <property type="entry name" value="C2CH-3rd_BIRD-IDD"/>
    <property type="match status" value="1"/>
</dbReference>
<evidence type="ECO:0000256" key="1">
    <source>
        <dbReference type="ARBA" id="ARBA00022723"/>
    </source>
</evidence>
<dbReference type="PROSITE" id="PS50157">
    <property type="entry name" value="ZINC_FINGER_C2H2_2"/>
    <property type="match status" value="4"/>
</dbReference>
<dbReference type="GO" id="GO:0000981">
    <property type="term" value="F:DNA-binding transcription factor activity, RNA polymerase II-specific"/>
    <property type="evidence" value="ECO:0007669"/>
    <property type="project" value="TreeGrafter"/>
</dbReference>
<dbReference type="OMA" id="HTRKAQA"/>
<dbReference type="VEuPathDB" id="AmoebaDB:EIN_130510"/>
<dbReference type="FunFam" id="3.30.160.60:FF:002343">
    <property type="entry name" value="Zinc finger protein 33A"/>
    <property type="match status" value="1"/>
</dbReference>
<dbReference type="InterPro" id="IPR036236">
    <property type="entry name" value="Znf_C2H2_sf"/>
</dbReference>